<dbReference type="SUPFAM" id="SSF52540">
    <property type="entry name" value="P-loop containing nucleoside triphosphate hydrolases"/>
    <property type="match status" value="1"/>
</dbReference>
<dbReference type="NCBIfam" id="TIGR02928">
    <property type="entry name" value="orc1/cdc6 family replication initiation protein"/>
    <property type="match status" value="1"/>
</dbReference>
<reference evidence="8 9" key="1">
    <citation type="submission" date="2016-11" db="EMBL/GenBank/DDBJ databases">
        <authorList>
            <person name="Jaros S."/>
            <person name="Januszkiewicz K."/>
            <person name="Wedrychowicz H."/>
        </authorList>
    </citation>
    <scope>NUCLEOTIDE SEQUENCE [LARGE SCALE GENOMIC DNA]</scope>
    <source>
        <strain evidence="8 9">DSM 9297</strain>
    </source>
</reference>
<dbReference type="SMART" id="SM00382">
    <property type="entry name" value="AAA"/>
    <property type="match status" value="1"/>
</dbReference>
<dbReference type="AlphaFoldDB" id="A0A1M5TZ67"/>
<evidence type="ECO:0000256" key="3">
    <source>
        <dbReference type="ARBA" id="ARBA00022741"/>
    </source>
</evidence>
<dbReference type="InterPro" id="IPR049945">
    <property type="entry name" value="AAA_22"/>
</dbReference>
<dbReference type="SUPFAM" id="SSF46785">
    <property type="entry name" value="Winged helix' DNA-binding domain"/>
    <property type="match status" value="1"/>
</dbReference>
<dbReference type="PANTHER" id="PTHR10763">
    <property type="entry name" value="CELL DIVISION CONTROL PROTEIN 6-RELATED"/>
    <property type="match status" value="1"/>
</dbReference>
<evidence type="ECO:0000256" key="4">
    <source>
        <dbReference type="ARBA" id="ARBA00022840"/>
    </source>
</evidence>
<keyword evidence="3 5" id="KW-0547">Nucleotide-binding</keyword>
<gene>
    <name evidence="8" type="ORF">SAMN05443636_2850</name>
</gene>
<keyword evidence="4 5" id="KW-0067">ATP-binding</keyword>
<protein>
    <recommendedName>
        <fullName evidence="5">ORC1-type DNA replication protein</fullName>
    </recommendedName>
</protein>
<dbReference type="GO" id="GO:0005524">
    <property type="term" value="F:ATP binding"/>
    <property type="evidence" value="ECO:0007669"/>
    <property type="project" value="UniProtKB-UniRule"/>
</dbReference>
<organism evidence="8 9">
    <name type="scientific">Halobaculum gomorrense</name>
    <dbReference type="NCBI Taxonomy" id="43928"/>
    <lineage>
        <taxon>Archaea</taxon>
        <taxon>Methanobacteriati</taxon>
        <taxon>Methanobacteriota</taxon>
        <taxon>Stenosarchaea group</taxon>
        <taxon>Halobacteria</taxon>
        <taxon>Halobacteriales</taxon>
        <taxon>Haloferacaceae</taxon>
        <taxon>Halobaculum</taxon>
    </lineage>
</organism>
<evidence type="ECO:0000256" key="2">
    <source>
        <dbReference type="ARBA" id="ARBA00022705"/>
    </source>
</evidence>
<dbReference type="Pfam" id="PF13401">
    <property type="entry name" value="AAA_22"/>
    <property type="match status" value="1"/>
</dbReference>
<dbReference type="STRING" id="43928.SAMN05443636_2850"/>
<dbReference type="InterPro" id="IPR003593">
    <property type="entry name" value="AAA+_ATPase"/>
</dbReference>
<feature type="domain" description="Cdc6 C-terminal" evidence="7">
    <location>
        <begin position="318"/>
        <end position="403"/>
    </location>
</feature>
<dbReference type="Gene3D" id="1.10.10.10">
    <property type="entry name" value="Winged helix-like DNA-binding domain superfamily/Winged helix DNA-binding domain"/>
    <property type="match status" value="1"/>
</dbReference>
<dbReference type="RefSeq" id="WP_073310771.1">
    <property type="nucleotide sequence ID" value="NZ_FQWV01000009.1"/>
</dbReference>
<feature type="domain" description="AAA+ ATPase" evidence="6">
    <location>
        <begin position="51"/>
        <end position="237"/>
    </location>
</feature>
<dbReference type="Pfam" id="PF09079">
    <property type="entry name" value="WHD_Cdc6"/>
    <property type="match status" value="1"/>
</dbReference>
<feature type="binding site" evidence="5">
    <location>
        <position position="234"/>
    </location>
    <ligand>
        <name>ATP</name>
        <dbReference type="ChEBI" id="CHEBI:30616"/>
    </ligand>
</feature>
<proteinExistence type="inferred from homology"/>
<dbReference type="PANTHER" id="PTHR10763:SF22">
    <property type="entry name" value="ORC1-TYPE DNA REPLICATION PROTEIN"/>
    <property type="match status" value="1"/>
</dbReference>
<accession>A0A1M5TZ67</accession>
<evidence type="ECO:0000256" key="5">
    <source>
        <dbReference type="HAMAP-Rule" id="MF_01407"/>
    </source>
</evidence>
<evidence type="ECO:0000313" key="9">
    <source>
        <dbReference type="Proteomes" id="UP000184357"/>
    </source>
</evidence>
<dbReference type="InterPro" id="IPR015163">
    <property type="entry name" value="Cdc6_C"/>
</dbReference>
<dbReference type="GO" id="GO:0006260">
    <property type="term" value="P:DNA replication"/>
    <property type="evidence" value="ECO:0007669"/>
    <property type="project" value="UniProtKB-UniRule"/>
</dbReference>
<dbReference type="SMART" id="SM01074">
    <property type="entry name" value="Cdc6_C"/>
    <property type="match status" value="1"/>
</dbReference>
<dbReference type="Pfam" id="PF22703">
    <property type="entry name" value="Cdc6_lid"/>
    <property type="match status" value="1"/>
</dbReference>
<dbReference type="CDD" id="cd08768">
    <property type="entry name" value="Cdc6_C"/>
    <property type="match status" value="1"/>
</dbReference>
<dbReference type="Gene3D" id="3.40.50.300">
    <property type="entry name" value="P-loop containing nucleotide triphosphate hydrolases"/>
    <property type="match status" value="1"/>
</dbReference>
<evidence type="ECO:0000256" key="1">
    <source>
        <dbReference type="ARBA" id="ARBA00006184"/>
    </source>
</evidence>
<feature type="binding site" evidence="5">
    <location>
        <position position="222"/>
    </location>
    <ligand>
        <name>ATP</name>
        <dbReference type="ChEBI" id="CHEBI:30616"/>
    </ligand>
</feature>
<dbReference type="InterPro" id="IPR050311">
    <property type="entry name" value="ORC1/CDC6"/>
</dbReference>
<sequence length="429" mass="47481">MGSSSIFEDDVEIIRNADLFTEEHTPAEILCRDDVMQDYVNALKPVYKGRPPRNAFLYGDTGVGKTAATKYLLQELDADIDSRNDDSPGDERGFTYVRVNCQNLAPADGTASSYQVAIALVNELRDGETVSSTGYAAREVYEMLYDELDDIGGTVLIVLDEVDRVGESDTLLYDLPRARDIGYVENTRIGLIGISNDYTFRSNLSPKVRDTLCETEIKFPAYTAAELEEIIEARAERALHPDTYGKEVLSLCAALAVRNSSGSARRAMDLLKQAAEHAENEGHVPIEPDDVYAAKEELDYGDMVESVADQDQHKQLILLAVARLDADGRTPVRTKAIHAAYRRLAQAAGDDPLSQRGMYNHLTRLDMLGFLHSYQNNEGLRGGQYNTYELSEALTVAQVRDAIAESELPLEDVSLDIDRILRDAGLLES</sequence>
<dbReference type="InterPro" id="IPR055237">
    <property type="entry name" value="Cdc6_lid"/>
</dbReference>
<evidence type="ECO:0000259" key="6">
    <source>
        <dbReference type="SMART" id="SM00382"/>
    </source>
</evidence>
<dbReference type="InterPro" id="IPR036390">
    <property type="entry name" value="WH_DNA-bd_sf"/>
</dbReference>
<name>A0A1M5TZ67_9EURY</name>
<dbReference type="GO" id="GO:0016887">
    <property type="term" value="F:ATP hydrolysis activity"/>
    <property type="evidence" value="ECO:0007669"/>
    <property type="project" value="InterPro"/>
</dbReference>
<dbReference type="Gene3D" id="1.10.8.60">
    <property type="match status" value="1"/>
</dbReference>
<dbReference type="OrthoDB" id="195574at2157"/>
<dbReference type="InterPro" id="IPR027417">
    <property type="entry name" value="P-loop_NTPase"/>
</dbReference>
<dbReference type="Proteomes" id="UP000184357">
    <property type="component" value="Unassembled WGS sequence"/>
</dbReference>
<evidence type="ECO:0000259" key="7">
    <source>
        <dbReference type="SMART" id="SM01074"/>
    </source>
</evidence>
<evidence type="ECO:0000313" key="8">
    <source>
        <dbReference type="EMBL" id="SHH55988.1"/>
    </source>
</evidence>
<dbReference type="InterPro" id="IPR014277">
    <property type="entry name" value="Orc1/Cdc6_arc"/>
</dbReference>
<dbReference type="EMBL" id="FQWV01000009">
    <property type="protein sequence ID" value="SHH55988.1"/>
    <property type="molecule type" value="Genomic_DNA"/>
</dbReference>
<keyword evidence="9" id="KW-1185">Reference proteome</keyword>
<comment type="function">
    <text evidence="5">Involved in regulation of DNA replication.</text>
</comment>
<dbReference type="InterPro" id="IPR036388">
    <property type="entry name" value="WH-like_DNA-bd_sf"/>
</dbReference>
<dbReference type="HAMAP" id="MF_01407">
    <property type="entry name" value="ORC1_type_DNA_replic_protein"/>
    <property type="match status" value="1"/>
</dbReference>
<keyword evidence="2 5" id="KW-0235">DNA replication</keyword>
<comment type="similarity">
    <text evidence="1 5">Belongs to the CDC6/cdc18 family.</text>
</comment>
<feature type="binding site" evidence="5">
    <location>
        <begin position="63"/>
        <end position="67"/>
    </location>
    <ligand>
        <name>ATP</name>
        <dbReference type="ChEBI" id="CHEBI:30616"/>
    </ligand>
</feature>